<sequence length="261" mass="28367">MSKVFPSHNGRSEFESNSFAKGLRILEAFEGDTALLSMADIARRAGQDRATARRGILTLEAMGFLRRHGRLFSLTPKVLKLSESFLQSSRVPQDVWPILNQCATRLKADVCLATLIDTRVLLICTAVFPYSSTAMRNSAGPGFAPLSSALGQMLLAQQPQEISQTLMDQIAQTEPVDTITTPELSRHIQTARTAGFAFDDGACRFGYANLAVPVQTSTDQALVVGLLYKPSQPLSETIETCVDLLHDCAADLSSLTNLSLM</sequence>
<reference evidence="6 7" key="1">
    <citation type="submission" date="2019-10" db="EMBL/GenBank/DDBJ databases">
        <title>Epibacterium sp. nov., isolated from seawater.</title>
        <authorList>
            <person name="Zhang X."/>
            <person name="Li N."/>
        </authorList>
    </citation>
    <scope>NUCLEOTIDE SEQUENCE [LARGE SCALE GENOMIC DNA]</scope>
    <source>
        <strain evidence="6 7">SM1979</strain>
    </source>
</reference>
<dbReference type="InterPro" id="IPR005471">
    <property type="entry name" value="Tscrpt_reg_IclR_N"/>
</dbReference>
<dbReference type="InterPro" id="IPR050707">
    <property type="entry name" value="HTH_MetabolicPath_Reg"/>
</dbReference>
<dbReference type="InterPro" id="IPR036388">
    <property type="entry name" value="WH-like_DNA-bd_sf"/>
</dbReference>
<dbReference type="GO" id="GO:0003677">
    <property type="term" value="F:DNA binding"/>
    <property type="evidence" value="ECO:0007669"/>
    <property type="project" value="UniProtKB-KW"/>
</dbReference>
<dbReference type="SMART" id="SM00346">
    <property type="entry name" value="HTH_ICLR"/>
    <property type="match status" value="1"/>
</dbReference>
<evidence type="ECO:0000256" key="1">
    <source>
        <dbReference type="ARBA" id="ARBA00023015"/>
    </source>
</evidence>
<evidence type="ECO:0000259" key="5">
    <source>
        <dbReference type="PROSITE" id="PS51078"/>
    </source>
</evidence>
<dbReference type="InterPro" id="IPR036390">
    <property type="entry name" value="WH_DNA-bd_sf"/>
</dbReference>
<dbReference type="Pfam" id="PF01614">
    <property type="entry name" value="IclR_C"/>
    <property type="match status" value="1"/>
</dbReference>
<protein>
    <submittedName>
        <fullName evidence="6">Helix-turn-helix domain-containing protein</fullName>
    </submittedName>
</protein>
<dbReference type="AlphaFoldDB" id="A0A843YD54"/>
<dbReference type="GO" id="GO:0045892">
    <property type="term" value="P:negative regulation of DNA-templated transcription"/>
    <property type="evidence" value="ECO:0007669"/>
    <property type="project" value="TreeGrafter"/>
</dbReference>
<dbReference type="PANTHER" id="PTHR30136:SF34">
    <property type="entry name" value="TRANSCRIPTIONAL REGULATOR"/>
    <property type="match status" value="1"/>
</dbReference>
<name>A0A843YD54_9RHOB</name>
<dbReference type="SUPFAM" id="SSF46785">
    <property type="entry name" value="Winged helix' DNA-binding domain"/>
    <property type="match status" value="1"/>
</dbReference>
<accession>A0A843YD54</accession>
<keyword evidence="1" id="KW-0805">Transcription regulation</keyword>
<dbReference type="PANTHER" id="PTHR30136">
    <property type="entry name" value="HELIX-TURN-HELIX TRANSCRIPTIONAL REGULATOR, ICLR FAMILY"/>
    <property type="match status" value="1"/>
</dbReference>
<proteinExistence type="predicted"/>
<dbReference type="PROSITE" id="PS51078">
    <property type="entry name" value="ICLR_ED"/>
    <property type="match status" value="1"/>
</dbReference>
<evidence type="ECO:0000259" key="4">
    <source>
        <dbReference type="PROSITE" id="PS51077"/>
    </source>
</evidence>
<keyword evidence="2" id="KW-0238">DNA-binding</keyword>
<feature type="domain" description="IclR-ED" evidence="5">
    <location>
        <begin position="77"/>
        <end position="258"/>
    </location>
</feature>
<keyword evidence="3" id="KW-0804">Transcription</keyword>
<feature type="domain" description="HTH iclR-type" evidence="4">
    <location>
        <begin position="16"/>
        <end position="76"/>
    </location>
</feature>
<dbReference type="SUPFAM" id="SSF55781">
    <property type="entry name" value="GAF domain-like"/>
    <property type="match status" value="1"/>
</dbReference>
<dbReference type="Proteomes" id="UP000444174">
    <property type="component" value="Unassembled WGS sequence"/>
</dbReference>
<organism evidence="6 7">
    <name type="scientific">Tritonibacter litoralis</name>
    <dbReference type="NCBI Taxonomy" id="2662264"/>
    <lineage>
        <taxon>Bacteria</taxon>
        <taxon>Pseudomonadati</taxon>
        <taxon>Pseudomonadota</taxon>
        <taxon>Alphaproteobacteria</taxon>
        <taxon>Rhodobacterales</taxon>
        <taxon>Paracoccaceae</taxon>
        <taxon>Tritonibacter</taxon>
    </lineage>
</organism>
<keyword evidence="7" id="KW-1185">Reference proteome</keyword>
<dbReference type="EMBL" id="WIBF01000007">
    <property type="protein sequence ID" value="MQQ09290.1"/>
    <property type="molecule type" value="Genomic_DNA"/>
</dbReference>
<dbReference type="Gene3D" id="1.10.10.10">
    <property type="entry name" value="Winged helix-like DNA-binding domain superfamily/Winged helix DNA-binding domain"/>
    <property type="match status" value="1"/>
</dbReference>
<dbReference type="GO" id="GO:0003700">
    <property type="term" value="F:DNA-binding transcription factor activity"/>
    <property type="evidence" value="ECO:0007669"/>
    <property type="project" value="TreeGrafter"/>
</dbReference>
<evidence type="ECO:0000256" key="2">
    <source>
        <dbReference type="ARBA" id="ARBA00023125"/>
    </source>
</evidence>
<evidence type="ECO:0000313" key="6">
    <source>
        <dbReference type="EMBL" id="MQQ09290.1"/>
    </source>
</evidence>
<dbReference type="Pfam" id="PF09339">
    <property type="entry name" value="HTH_IclR"/>
    <property type="match status" value="1"/>
</dbReference>
<dbReference type="InterPro" id="IPR029016">
    <property type="entry name" value="GAF-like_dom_sf"/>
</dbReference>
<dbReference type="PROSITE" id="PS51077">
    <property type="entry name" value="HTH_ICLR"/>
    <property type="match status" value="1"/>
</dbReference>
<evidence type="ECO:0000313" key="7">
    <source>
        <dbReference type="Proteomes" id="UP000444174"/>
    </source>
</evidence>
<comment type="caution">
    <text evidence="6">The sequence shown here is derived from an EMBL/GenBank/DDBJ whole genome shotgun (WGS) entry which is preliminary data.</text>
</comment>
<dbReference type="Gene3D" id="3.30.450.40">
    <property type="match status" value="1"/>
</dbReference>
<evidence type="ECO:0000256" key="3">
    <source>
        <dbReference type="ARBA" id="ARBA00023163"/>
    </source>
</evidence>
<dbReference type="RefSeq" id="WP_153216234.1">
    <property type="nucleotide sequence ID" value="NZ_WIBF01000007.1"/>
</dbReference>
<dbReference type="InterPro" id="IPR014757">
    <property type="entry name" value="Tscrpt_reg_IclR_C"/>
</dbReference>
<gene>
    <name evidence="6" type="ORF">GFB49_12555</name>
</gene>